<proteinExistence type="predicted"/>
<dbReference type="OrthoDB" id="5210233at2759"/>
<evidence type="ECO:0000313" key="2">
    <source>
        <dbReference type="EMBL" id="CCE34385.1"/>
    </source>
</evidence>
<protein>
    <recommendedName>
        <fullName evidence="4">Helitron helicase-like domain-containing protein</fullName>
    </recommendedName>
</protein>
<sequence>MSNCRFHSTLLPRSDARPEPSIIAQSSPATANIQEDAGLLSHSASHLRLQVQKTAGFLNDLYCEPQTVRRQDAVIDRLIHSLINQRLVLETKHKSMNTVINTRDFQWRVQRITITLLNVWKRAIVPESIRQTLIDELGKKKLLLAMAFPTLYPHGTGDYLEGRLRSVTFKEYILRALKLSDGRFAQHPKFRYVVYNMWDSEEAQALLKSIRRYSGNMLGTRPYWLGKRKELAAMAAGTNEQKMKIAAINLKNNPYIAAYHFMKDVIAENPHVHMFLWLRDCPTLDVKDGDAAAAADAERRFLDFFKDKVTWWNHAVGVPPAQDTNPLIRHGDFTLRNLSAILNRVQVHMCTDGYCPRTVNARPEHGNIEKVMFHFPKNAHFKAKTPVVAMGVV</sequence>
<evidence type="ECO:0000256" key="1">
    <source>
        <dbReference type="SAM" id="MobiDB-lite"/>
    </source>
</evidence>
<evidence type="ECO:0000313" key="3">
    <source>
        <dbReference type="Proteomes" id="UP000016801"/>
    </source>
</evidence>
<comment type="caution">
    <text evidence="2">The sequence shown here is derived from an EMBL/GenBank/DDBJ whole genome shotgun (WGS) entry which is preliminary data.</text>
</comment>
<dbReference type="STRING" id="1111077.M1WCS4"/>
<name>M1WCS4_CLAP2</name>
<organism evidence="2 3">
    <name type="scientific">Claviceps purpurea (strain 20.1)</name>
    <name type="common">Ergot fungus</name>
    <name type="synonym">Sphacelia segetum</name>
    <dbReference type="NCBI Taxonomy" id="1111077"/>
    <lineage>
        <taxon>Eukaryota</taxon>
        <taxon>Fungi</taxon>
        <taxon>Dikarya</taxon>
        <taxon>Ascomycota</taxon>
        <taxon>Pezizomycotina</taxon>
        <taxon>Sordariomycetes</taxon>
        <taxon>Hypocreomycetidae</taxon>
        <taxon>Hypocreales</taxon>
        <taxon>Clavicipitaceae</taxon>
        <taxon>Claviceps</taxon>
    </lineage>
</organism>
<dbReference type="AlphaFoldDB" id="M1WCS4"/>
<dbReference type="EMBL" id="CAGA01000087">
    <property type="protein sequence ID" value="CCE34385.1"/>
    <property type="molecule type" value="Genomic_DNA"/>
</dbReference>
<dbReference type="VEuPathDB" id="FungiDB:CPUR_08317"/>
<reference evidence="2 3" key="1">
    <citation type="journal article" date="2013" name="PLoS Genet.">
        <title>Plant-symbiotic fungi as chemical engineers: Multi-genome analysis of the Clavicipitaceae reveals dynamics of alkaloid loci.</title>
        <authorList>
            <person name="Schardl C.L."/>
            <person name="Young C.A."/>
            <person name="Hesse U."/>
            <person name="Amyotte S.G."/>
            <person name="Andreeva K."/>
            <person name="Calie P.J."/>
            <person name="Fleetwood D.J."/>
            <person name="Haws D.C."/>
            <person name="Moore N."/>
            <person name="Oeser B."/>
            <person name="Panaccione D.G."/>
            <person name="Schweri K.K."/>
            <person name="Voisey C.R."/>
            <person name="Farman M.L."/>
            <person name="Jaromczyk J.W."/>
            <person name="Roe B.A."/>
            <person name="O'Sullivan D.M."/>
            <person name="Scott B."/>
            <person name="Tudzynski P."/>
            <person name="An Z."/>
            <person name="Arnaoudova E.G."/>
            <person name="Bullock C.T."/>
            <person name="Charlton N.D."/>
            <person name="Chen L."/>
            <person name="Cox M."/>
            <person name="Dinkins R.D."/>
            <person name="Florea S."/>
            <person name="Glenn A.E."/>
            <person name="Gordon A."/>
            <person name="Gueldener U."/>
            <person name="Harris D.R."/>
            <person name="Hollin W."/>
            <person name="Jaromczyk J."/>
            <person name="Johnson R.D."/>
            <person name="Khan A.K."/>
            <person name="Leistner E."/>
            <person name="Leuchtmann A."/>
            <person name="Li C."/>
            <person name="Liu J."/>
            <person name="Liu J."/>
            <person name="Liu M."/>
            <person name="Mace W."/>
            <person name="Machado C."/>
            <person name="Nagabhyru P."/>
            <person name="Pan J."/>
            <person name="Schmid J."/>
            <person name="Sugawara K."/>
            <person name="Steiner U."/>
            <person name="Takach J.E."/>
            <person name="Tanaka E."/>
            <person name="Webb J.S."/>
            <person name="Wilson E.V."/>
            <person name="Wiseman J.L."/>
            <person name="Yoshida R."/>
            <person name="Zeng Z."/>
        </authorList>
    </citation>
    <scope>NUCLEOTIDE SEQUENCE [LARGE SCALE GENOMIC DNA]</scope>
    <source>
        <strain evidence="2 3">20.1</strain>
    </source>
</reference>
<dbReference type="eggNOG" id="KOG0987">
    <property type="taxonomic scope" value="Eukaryota"/>
</dbReference>
<gene>
    <name evidence="2" type="ORF">CPUR_08317</name>
</gene>
<keyword evidence="3" id="KW-1185">Reference proteome</keyword>
<dbReference type="Proteomes" id="UP000016801">
    <property type="component" value="Unassembled WGS sequence"/>
</dbReference>
<evidence type="ECO:0008006" key="4">
    <source>
        <dbReference type="Google" id="ProtNLM"/>
    </source>
</evidence>
<dbReference type="HOGENOM" id="CLU_702081_0_0_1"/>
<accession>M1WCS4</accession>
<feature type="region of interest" description="Disordered" evidence="1">
    <location>
        <begin position="1"/>
        <end position="21"/>
    </location>
</feature>